<dbReference type="InterPro" id="IPR000408">
    <property type="entry name" value="Reg_chr_condens"/>
</dbReference>
<organism evidence="2 3">
    <name type="scientific">Smittium mucronatum</name>
    <dbReference type="NCBI Taxonomy" id="133383"/>
    <lineage>
        <taxon>Eukaryota</taxon>
        <taxon>Fungi</taxon>
        <taxon>Fungi incertae sedis</taxon>
        <taxon>Zoopagomycota</taxon>
        <taxon>Kickxellomycotina</taxon>
        <taxon>Harpellomycetes</taxon>
        <taxon>Harpellales</taxon>
        <taxon>Legeriomycetaceae</taxon>
        <taxon>Smittium</taxon>
    </lineage>
</organism>
<dbReference type="Proteomes" id="UP000187455">
    <property type="component" value="Unassembled WGS sequence"/>
</dbReference>
<name>A0A1R0GU33_9FUNG</name>
<dbReference type="GO" id="GO:0019843">
    <property type="term" value="F:rRNA binding"/>
    <property type="evidence" value="ECO:0007669"/>
    <property type="project" value="TreeGrafter"/>
</dbReference>
<dbReference type="PROSITE" id="PS00626">
    <property type="entry name" value="RCC1_2"/>
    <property type="match status" value="2"/>
</dbReference>
<dbReference type="PRINTS" id="PR00633">
    <property type="entry name" value="RCCNDNSATION"/>
</dbReference>
<feature type="repeat" description="RCC1" evidence="1">
    <location>
        <begin position="154"/>
        <end position="227"/>
    </location>
</feature>
<dbReference type="STRING" id="133383.A0A1R0GU33"/>
<keyword evidence="3" id="KW-1185">Reference proteome</keyword>
<proteinExistence type="predicted"/>
<dbReference type="AlphaFoldDB" id="A0A1R0GU33"/>
<dbReference type="SUPFAM" id="SSF50985">
    <property type="entry name" value="RCC1/BLIP-II"/>
    <property type="match status" value="1"/>
</dbReference>
<dbReference type="OrthoDB" id="5370059at2759"/>
<dbReference type="PANTHER" id="PTHR46337:SF1">
    <property type="entry name" value="RCC1-LIKE G EXCHANGING FACTOR-LIKE PROTEIN"/>
    <property type="match status" value="1"/>
</dbReference>
<dbReference type="InterPro" id="IPR053035">
    <property type="entry name" value="Mitochondrial_GEF_domain"/>
</dbReference>
<dbReference type="GO" id="GO:0005085">
    <property type="term" value="F:guanyl-nucleotide exchange factor activity"/>
    <property type="evidence" value="ECO:0007669"/>
    <property type="project" value="TreeGrafter"/>
</dbReference>
<sequence length="438" mass="47458">MIRLNRFLCNNRRQTAGILCSKRFKGSLVGWGRYLDSFVENVSSNSSDRASFGDRSVMNPSALSFKKLFGDHSFEESELSAIGTGVGHTIMSLYNPVTDLSDIVAFGLNRSFQLGYKDGDLATLKYKIKGKVNQISCGREHSIFLVTENTSSAQKLYSCGNNVFGQLGFPPLPQSSFNSAVSSGESIPFANRMELTELNNVSLKTGPNSSIKQICCGFDHTIFLTSQGQVFSCGWDGDGQLGRSPDYKNHGGNTLSPVSKLLDVVVESISSSTDFTFAVSNSGLDLYCWGNSEYKNNMANLDVDKIVEPIQLRLSSLIGGRIRSFAAGGSHSVLVNEHGHVFVCGFGALGLGESNTRQVLPTRIPSLENIDAVFSSTDYCIAKDSSGAFYVWGLNNRFGVLGTGDTIHRFSPSILETGHLPLSPNSKAYLGNNTAILY</sequence>
<gene>
    <name evidence="2" type="ORF">AYI68_g5499</name>
</gene>
<dbReference type="Gene3D" id="2.130.10.30">
    <property type="entry name" value="Regulator of chromosome condensation 1/beta-lactamase-inhibitor protein II"/>
    <property type="match status" value="2"/>
</dbReference>
<protein>
    <submittedName>
        <fullName evidence="2">Williams-Beuren syndrome chromosomal region 16 protein</fullName>
    </submittedName>
</protein>
<evidence type="ECO:0000313" key="3">
    <source>
        <dbReference type="Proteomes" id="UP000187455"/>
    </source>
</evidence>
<accession>A0A1R0GU33</accession>
<dbReference type="InterPro" id="IPR009091">
    <property type="entry name" value="RCC1/BLIP-II"/>
</dbReference>
<dbReference type="EMBL" id="LSSL01003507">
    <property type="protein sequence ID" value="OLY80403.1"/>
    <property type="molecule type" value="Genomic_DNA"/>
</dbReference>
<dbReference type="Pfam" id="PF13540">
    <property type="entry name" value="RCC1_2"/>
    <property type="match status" value="2"/>
</dbReference>
<comment type="caution">
    <text evidence="2">The sequence shown here is derived from an EMBL/GenBank/DDBJ whole genome shotgun (WGS) entry which is preliminary data.</text>
</comment>
<evidence type="ECO:0000256" key="1">
    <source>
        <dbReference type="PROSITE-ProRule" id="PRU00235"/>
    </source>
</evidence>
<dbReference type="PROSITE" id="PS50012">
    <property type="entry name" value="RCC1_3"/>
    <property type="match status" value="4"/>
</dbReference>
<reference evidence="2 3" key="1">
    <citation type="journal article" date="2016" name="Mol. Biol. Evol.">
        <title>Genome-Wide Survey of Gut Fungi (Harpellales) Reveals the First Horizontally Transferred Ubiquitin Gene from a Mosquito Host.</title>
        <authorList>
            <person name="Wang Y."/>
            <person name="White M.M."/>
            <person name="Kvist S."/>
            <person name="Moncalvo J.M."/>
        </authorList>
    </citation>
    <scope>NUCLEOTIDE SEQUENCE [LARGE SCALE GENOMIC DNA]</scope>
    <source>
        <strain evidence="2 3">ALG-7-W6</strain>
    </source>
</reference>
<evidence type="ECO:0000313" key="2">
    <source>
        <dbReference type="EMBL" id="OLY80403.1"/>
    </source>
</evidence>
<dbReference type="PANTHER" id="PTHR46337">
    <property type="entry name" value="RCC1-LIKE G EXCHANGING FACTOR-LIKE PROTEIN"/>
    <property type="match status" value="1"/>
</dbReference>
<feature type="repeat" description="RCC1" evidence="1">
    <location>
        <begin position="284"/>
        <end position="338"/>
    </location>
</feature>
<dbReference type="GO" id="GO:0070131">
    <property type="term" value="P:positive regulation of mitochondrial translation"/>
    <property type="evidence" value="ECO:0007669"/>
    <property type="project" value="TreeGrafter"/>
</dbReference>
<dbReference type="GO" id="GO:0005743">
    <property type="term" value="C:mitochondrial inner membrane"/>
    <property type="evidence" value="ECO:0007669"/>
    <property type="project" value="TreeGrafter"/>
</dbReference>
<feature type="repeat" description="RCC1" evidence="1">
    <location>
        <begin position="101"/>
        <end position="148"/>
    </location>
</feature>
<feature type="repeat" description="RCC1" evidence="1">
    <location>
        <begin position="228"/>
        <end position="282"/>
    </location>
</feature>